<accession>A0A3N4KKP5</accession>
<dbReference type="InterPro" id="IPR003663">
    <property type="entry name" value="Sugar/inositol_transpt"/>
</dbReference>
<feature type="transmembrane region" description="Helical" evidence="8">
    <location>
        <begin position="422"/>
        <end position="439"/>
    </location>
</feature>
<feature type="transmembrane region" description="Helical" evidence="8">
    <location>
        <begin position="352"/>
        <end position="374"/>
    </location>
</feature>
<dbReference type="InterPro" id="IPR020846">
    <property type="entry name" value="MFS_dom"/>
</dbReference>
<dbReference type="InterPro" id="IPR005828">
    <property type="entry name" value="MFS_sugar_transport-like"/>
</dbReference>
<feature type="transmembrane region" description="Helical" evidence="8">
    <location>
        <begin position="327"/>
        <end position="345"/>
    </location>
</feature>
<evidence type="ECO:0000256" key="8">
    <source>
        <dbReference type="SAM" id="Phobius"/>
    </source>
</evidence>
<feature type="transmembrane region" description="Helical" evidence="8">
    <location>
        <begin position="451"/>
        <end position="470"/>
    </location>
</feature>
<feature type="transmembrane region" description="Helical" evidence="8">
    <location>
        <begin position="164"/>
        <end position="186"/>
    </location>
</feature>
<comment type="subcellular location">
    <subcellularLocation>
        <location evidence="1">Membrane</location>
        <topology evidence="1">Multi-pass membrane protein</topology>
    </subcellularLocation>
</comment>
<feature type="transmembrane region" description="Helical" evidence="8">
    <location>
        <begin position="74"/>
        <end position="92"/>
    </location>
</feature>
<evidence type="ECO:0000256" key="4">
    <source>
        <dbReference type="ARBA" id="ARBA00022692"/>
    </source>
</evidence>
<comment type="similarity">
    <text evidence="2 7">Belongs to the major facilitator superfamily. Sugar transporter (TC 2.A.1.1) family.</text>
</comment>
<dbReference type="AlphaFoldDB" id="A0A3N4KKP5"/>
<feature type="transmembrane region" description="Helical" evidence="8">
    <location>
        <begin position="134"/>
        <end position="152"/>
    </location>
</feature>
<dbReference type="PANTHER" id="PTHR48022:SF64">
    <property type="entry name" value="MAJOR FACILITATOR SUPERFAMILY (MFS) PROFILE DOMAIN-CONTAINING PROTEIN"/>
    <property type="match status" value="1"/>
</dbReference>
<dbReference type="SUPFAM" id="SSF103473">
    <property type="entry name" value="MFS general substrate transporter"/>
    <property type="match status" value="1"/>
</dbReference>
<feature type="transmembrane region" description="Helical" evidence="8">
    <location>
        <begin position="286"/>
        <end position="307"/>
    </location>
</feature>
<keyword evidence="3 7" id="KW-0813">Transport</keyword>
<dbReference type="Gene3D" id="1.20.1250.20">
    <property type="entry name" value="MFS general substrate transporter like domains"/>
    <property type="match status" value="1"/>
</dbReference>
<name>A0A3N4KKP5_9PEZI</name>
<reference evidence="10 11" key="1">
    <citation type="journal article" date="2018" name="Nat. Ecol. Evol.">
        <title>Pezizomycetes genomes reveal the molecular basis of ectomycorrhizal truffle lifestyle.</title>
        <authorList>
            <person name="Murat C."/>
            <person name="Payen T."/>
            <person name="Noel B."/>
            <person name="Kuo A."/>
            <person name="Morin E."/>
            <person name="Chen J."/>
            <person name="Kohler A."/>
            <person name="Krizsan K."/>
            <person name="Balestrini R."/>
            <person name="Da Silva C."/>
            <person name="Montanini B."/>
            <person name="Hainaut M."/>
            <person name="Levati E."/>
            <person name="Barry K.W."/>
            <person name="Belfiori B."/>
            <person name="Cichocki N."/>
            <person name="Clum A."/>
            <person name="Dockter R.B."/>
            <person name="Fauchery L."/>
            <person name="Guy J."/>
            <person name="Iotti M."/>
            <person name="Le Tacon F."/>
            <person name="Lindquist E.A."/>
            <person name="Lipzen A."/>
            <person name="Malagnac F."/>
            <person name="Mello A."/>
            <person name="Molinier V."/>
            <person name="Miyauchi S."/>
            <person name="Poulain J."/>
            <person name="Riccioni C."/>
            <person name="Rubini A."/>
            <person name="Sitrit Y."/>
            <person name="Splivallo R."/>
            <person name="Traeger S."/>
            <person name="Wang M."/>
            <person name="Zifcakova L."/>
            <person name="Wipf D."/>
            <person name="Zambonelli A."/>
            <person name="Paolocci F."/>
            <person name="Nowrousian M."/>
            <person name="Ottonello S."/>
            <person name="Baldrian P."/>
            <person name="Spatafora J.W."/>
            <person name="Henrissat B."/>
            <person name="Nagy L.G."/>
            <person name="Aury J.M."/>
            <person name="Wincker P."/>
            <person name="Grigoriev I.V."/>
            <person name="Bonfante P."/>
            <person name="Martin F.M."/>
        </authorList>
    </citation>
    <scope>NUCLEOTIDE SEQUENCE [LARGE SCALE GENOMIC DNA]</scope>
    <source>
        <strain evidence="10 11">CCBAS932</strain>
    </source>
</reference>
<evidence type="ECO:0000256" key="5">
    <source>
        <dbReference type="ARBA" id="ARBA00022989"/>
    </source>
</evidence>
<dbReference type="InterPro" id="IPR036259">
    <property type="entry name" value="MFS_trans_sf"/>
</dbReference>
<evidence type="ECO:0000256" key="2">
    <source>
        <dbReference type="ARBA" id="ARBA00010992"/>
    </source>
</evidence>
<feature type="domain" description="Major facilitator superfamily (MFS) profile" evidence="9">
    <location>
        <begin position="36"/>
        <end position="474"/>
    </location>
</feature>
<proteinExistence type="inferred from homology"/>
<keyword evidence="11" id="KW-1185">Reference proteome</keyword>
<dbReference type="FunFam" id="1.20.1250.20:FF:000117">
    <property type="entry name" value="MFS hexose transporter"/>
    <property type="match status" value="1"/>
</dbReference>
<keyword evidence="4 8" id="KW-0812">Transmembrane</keyword>
<dbReference type="PROSITE" id="PS50850">
    <property type="entry name" value="MFS"/>
    <property type="match status" value="1"/>
</dbReference>
<gene>
    <name evidence="10" type="ORF">P167DRAFT_606809</name>
</gene>
<feature type="transmembrane region" description="Helical" evidence="8">
    <location>
        <begin position="104"/>
        <end position="122"/>
    </location>
</feature>
<dbReference type="Proteomes" id="UP000277580">
    <property type="component" value="Unassembled WGS sequence"/>
</dbReference>
<dbReference type="PANTHER" id="PTHR48022">
    <property type="entry name" value="PLASTIDIC GLUCOSE TRANSPORTER 4"/>
    <property type="match status" value="1"/>
</dbReference>
<dbReference type="InterPro" id="IPR050360">
    <property type="entry name" value="MFS_Sugar_Transporters"/>
</dbReference>
<organism evidence="10 11">
    <name type="scientific">Morchella conica CCBAS932</name>
    <dbReference type="NCBI Taxonomy" id="1392247"/>
    <lineage>
        <taxon>Eukaryota</taxon>
        <taxon>Fungi</taxon>
        <taxon>Dikarya</taxon>
        <taxon>Ascomycota</taxon>
        <taxon>Pezizomycotina</taxon>
        <taxon>Pezizomycetes</taxon>
        <taxon>Pezizales</taxon>
        <taxon>Morchellaceae</taxon>
        <taxon>Morchella</taxon>
    </lineage>
</organism>
<evidence type="ECO:0000256" key="6">
    <source>
        <dbReference type="ARBA" id="ARBA00023136"/>
    </source>
</evidence>
<dbReference type="OrthoDB" id="6133115at2759"/>
<evidence type="ECO:0000259" key="9">
    <source>
        <dbReference type="PROSITE" id="PS50850"/>
    </source>
</evidence>
<sequence length="530" mass="59201">MVPNPNQKSLQAQIEAPKFAEVTWYKDAGLRKLYGLCAIIILSSATTGFDGSMMNGLQMVPAWQDFFNHPSGSILGLFNAIMGIGSICGLPFAPYISDFLGRRLAICTGIFFMMLGIAIQTASQNFAMFVCSRFFIGFGCSISQASAPLLLTEICHPQHRGRVTAVYNTTWHIGAIIATWVTYGTFKMESDWSWRSPSIMQALPSVIQLTCLWMVPESPRWLLSKDKPEQALNVLARYHANGDTQDPLVQFQYQEIKHTIEMEQSVSKNTGWSELFATKGNRHRMILIMTAGLFSQWSGNGLVSYYFGVVMNTIGITDADTQFKINGGLSIWNWIVAISFAFSVDKFGRRPLFLASTSGMLVAFIVWTICSAQYALHESKAAGQAVVAMIFIYNTTYNFAWSGLLVAYSVEILPYSIRAKGLMLMNLCVQIALVFNQYVNPVALERIGWKYYIFYCVWIAFELVVVYFYYVETKGPTLEEIAKIFDGDDAKVARVHVKETGEVLSDLTPVQSYSGEKGTSQVVEKSDAHV</sequence>
<feature type="transmembrane region" description="Helical" evidence="8">
    <location>
        <begin position="386"/>
        <end position="410"/>
    </location>
</feature>
<evidence type="ECO:0000313" key="11">
    <source>
        <dbReference type="Proteomes" id="UP000277580"/>
    </source>
</evidence>
<evidence type="ECO:0000256" key="3">
    <source>
        <dbReference type="ARBA" id="ARBA00022448"/>
    </source>
</evidence>
<dbReference type="STRING" id="1392247.A0A3N4KKP5"/>
<dbReference type="EMBL" id="ML119138">
    <property type="protein sequence ID" value="RPB11133.1"/>
    <property type="molecule type" value="Genomic_DNA"/>
</dbReference>
<dbReference type="NCBIfam" id="TIGR00879">
    <property type="entry name" value="SP"/>
    <property type="match status" value="1"/>
</dbReference>
<evidence type="ECO:0000313" key="10">
    <source>
        <dbReference type="EMBL" id="RPB11133.1"/>
    </source>
</evidence>
<keyword evidence="6 8" id="KW-0472">Membrane</keyword>
<evidence type="ECO:0000256" key="7">
    <source>
        <dbReference type="RuleBase" id="RU003346"/>
    </source>
</evidence>
<protein>
    <submittedName>
        <fullName evidence="10">Hexose transporter protein</fullName>
    </submittedName>
</protein>
<dbReference type="Pfam" id="PF00083">
    <property type="entry name" value="Sugar_tr"/>
    <property type="match status" value="1"/>
</dbReference>
<dbReference type="InParanoid" id="A0A3N4KKP5"/>
<evidence type="ECO:0000256" key="1">
    <source>
        <dbReference type="ARBA" id="ARBA00004141"/>
    </source>
</evidence>
<feature type="transmembrane region" description="Helical" evidence="8">
    <location>
        <begin position="33"/>
        <end position="54"/>
    </location>
</feature>
<dbReference type="GO" id="GO:0016020">
    <property type="term" value="C:membrane"/>
    <property type="evidence" value="ECO:0007669"/>
    <property type="project" value="UniProtKB-SubCell"/>
</dbReference>
<keyword evidence="5 8" id="KW-1133">Transmembrane helix</keyword>
<dbReference type="GO" id="GO:0005351">
    <property type="term" value="F:carbohydrate:proton symporter activity"/>
    <property type="evidence" value="ECO:0007669"/>
    <property type="project" value="TreeGrafter"/>
</dbReference>